<dbReference type="AlphaFoldDB" id="A0A875S696"/>
<dbReference type="PANTHER" id="PTHR23233:SF84">
    <property type="entry name" value="FI23031P1"/>
    <property type="match status" value="1"/>
</dbReference>
<dbReference type="GO" id="GO:0000981">
    <property type="term" value="F:DNA-binding transcription factor activity, RNA polymerase II-specific"/>
    <property type="evidence" value="ECO:0007669"/>
    <property type="project" value="TreeGrafter"/>
</dbReference>
<dbReference type="GO" id="GO:0005634">
    <property type="term" value="C:nucleus"/>
    <property type="evidence" value="ECO:0007669"/>
    <property type="project" value="UniProtKB-SubCell"/>
</dbReference>
<dbReference type="Pfam" id="PF00096">
    <property type="entry name" value="zf-C2H2"/>
    <property type="match status" value="2"/>
</dbReference>
<reference evidence="13" key="1">
    <citation type="submission" date="2020-10" db="EMBL/GenBank/DDBJ databases">
        <authorList>
            <person name="Roach M.J.R."/>
        </authorList>
    </citation>
    <scope>NUCLEOTIDE SEQUENCE</scope>
    <source>
        <strain evidence="13">CBS 1945</strain>
    </source>
</reference>
<dbReference type="SUPFAM" id="SSF57667">
    <property type="entry name" value="beta-beta-alpha zinc fingers"/>
    <property type="match status" value="1"/>
</dbReference>
<feature type="region of interest" description="Disordered" evidence="11">
    <location>
        <begin position="370"/>
        <end position="409"/>
    </location>
</feature>
<dbReference type="PANTHER" id="PTHR23233">
    <property type="entry name" value="SAL-LIKE PROTEIN"/>
    <property type="match status" value="1"/>
</dbReference>
<dbReference type="KEGG" id="bnn:FOA43_003832"/>
<evidence type="ECO:0000256" key="3">
    <source>
        <dbReference type="ARBA" id="ARBA00022737"/>
    </source>
</evidence>
<evidence type="ECO:0000256" key="1">
    <source>
        <dbReference type="ARBA" id="ARBA00004123"/>
    </source>
</evidence>
<evidence type="ECO:0000256" key="8">
    <source>
        <dbReference type="ARBA" id="ARBA00023242"/>
    </source>
</evidence>
<evidence type="ECO:0000256" key="4">
    <source>
        <dbReference type="ARBA" id="ARBA00022771"/>
    </source>
</evidence>
<keyword evidence="7" id="KW-0804">Transcription</keyword>
<dbReference type="OrthoDB" id="6077919at2759"/>
<dbReference type="PROSITE" id="PS00028">
    <property type="entry name" value="ZINC_FINGER_C2H2_1"/>
    <property type="match status" value="2"/>
</dbReference>
<keyword evidence="2" id="KW-0479">Metal-binding</keyword>
<dbReference type="RefSeq" id="XP_038780008.1">
    <property type="nucleotide sequence ID" value="XM_038924080.1"/>
</dbReference>
<organism evidence="13 14">
    <name type="scientific">Eeniella nana</name>
    <name type="common">Yeast</name>
    <name type="synonym">Brettanomyces nanus</name>
    <dbReference type="NCBI Taxonomy" id="13502"/>
    <lineage>
        <taxon>Eukaryota</taxon>
        <taxon>Fungi</taxon>
        <taxon>Dikarya</taxon>
        <taxon>Ascomycota</taxon>
        <taxon>Saccharomycotina</taxon>
        <taxon>Pichiomycetes</taxon>
        <taxon>Pichiales</taxon>
        <taxon>Pichiaceae</taxon>
        <taxon>Brettanomyces</taxon>
    </lineage>
</organism>
<dbReference type="SMART" id="SM00355">
    <property type="entry name" value="ZnF_C2H2"/>
    <property type="match status" value="2"/>
</dbReference>
<dbReference type="FunFam" id="3.30.160.60:FF:002343">
    <property type="entry name" value="Zinc finger protein 33A"/>
    <property type="match status" value="1"/>
</dbReference>
<comment type="subcellular location">
    <subcellularLocation>
        <location evidence="1">Nucleus</location>
    </subcellularLocation>
</comment>
<feature type="domain" description="C2H2-type" evidence="12">
    <location>
        <begin position="316"/>
        <end position="343"/>
    </location>
</feature>
<evidence type="ECO:0000256" key="10">
    <source>
        <dbReference type="PROSITE-ProRule" id="PRU00042"/>
    </source>
</evidence>
<proteinExistence type="inferred from homology"/>
<evidence type="ECO:0000256" key="6">
    <source>
        <dbReference type="ARBA" id="ARBA00023015"/>
    </source>
</evidence>
<evidence type="ECO:0000256" key="9">
    <source>
        <dbReference type="ARBA" id="ARBA00038474"/>
    </source>
</evidence>
<protein>
    <recommendedName>
        <fullName evidence="12">C2H2-type domain-containing protein</fullName>
    </recommendedName>
</protein>
<evidence type="ECO:0000256" key="5">
    <source>
        <dbReference type="ARBA" id="ARBA00022833"/>
    </source>
</evidence>
<gene>
    <name evidence="13" type="ORF">FOA43_003832</name>
</gene>
<dbReference type="InterPro" id="IPR051565">
    <property type="entry name" value="Sal_C2H2-zinc-finger"/>
</dbReference>
<dbReference type="GeneID" id="62197232"/>
<dbReference type="GO" id="GO:0008270">
    <property type="term" value="F:zinc ion binding"/>
    <property type="evidence" value="ECO:0007669"/>
    <property type="project" value="UniProtKB-KW"/>
</dbReference>
<evidence type="ECO:0000256" key="11">
    <source>
        <dbReference type="SAM" id="MobiDB-lite"/>
    </source>
</evidence>
<evidence type="ECO:0000256" key="7">
    <source>
        <dbReference type="ARBA" id="ARBA00023163"/>
    </source>
</evidence>
<dbReference type="Gene3D" id="3.30.160.60">
    <property type="entry name" value="Classic Zinc Finger"/>
    <property type="match status" value="2"/>
</dbReference>
<feature type="domain" description="C2H2-type" evidence="12">
    <location>
        <begin position="344"/>
        <end position="373"/>
    </location>
</feature>
<dbReference type="InterPro" id="IPR013087">
    <property type="entry name" value="Znf_C2H2_type"/>
</dbReference>
<keyword evidence="5" id="KW-0862">Zinc</keyword>
<evidence type="ECO:0000313" key="14">
    <source>
        <dbReference type="Proteomes" id="UP000662931"/>
    </source>
</evidence>
<keyword evidence="8" id="KW-0539">Nucleus</keyword>
<sequence length="409" mass="45247">MNDKRRPFCAKLEHDKESESKSNTKPVMFQPAYSLQKPVELQHGTNITLPIPLPQPHLVAGHQYDFNHSYKYSPAVKPPSVPPFPENVSTSSSTTQLPSLLDILHPSRGALPETDLTGQQSVFQPPSALTATYSYPSYNPGVPVAQPLVPVLSYESAQSYQKIQNNIVERIPESQTNSGSMIAESAAIQQPPPPTARYTYSNAVPALQVGPRYYPYTGQMRIPSSSPTLHQNSVPTYISVPYQIGPTGTHPLIVNTPPVVPSPVSVQTGVPLASYSTSATSSISSVITANGSPKSDGYRNGRITLRGGRYFSKKNRSCTICKKVFNRPSGLRIHMHTHTGEKPFQCEWANCGKRFSVRSNMIRHLKIHKREGKRKVKETHNNLHMQDESEAARKQQKSTEKSERGKKVL</sequence>
<keyword evidence="3" id="KW-0677">Repeat</keyword>
<dbReference type="InterPro" id="IPR036236">
    <property type="entry name" value="Znf_C2H2_sf"/>
</dbReference>
<dbReference type="EMBL" id="CP064815">
    <property type="protein sequence ID" value="QPG76443.1"/>
    <property type="molecule type" value="Genomic_DNA"/>
</dbReference>
<dbReference type="Proteomes" id="UP000662931">
    <property type="component" value="Chromosome 4"/>
</dbReference>
<evidence type="ECO:0000256" key="2">
    <source>
        <dbReference type="ARBA" id="ARBA00022723"/>
    </source>
</evidence>
<comment type="similarity">
    <text evidence="9">Belongs to the sal C2H2-type zinc-finger protein family.</text>
</comment>
<feature type="compositionally biased region" description="Basic and acidic residues" evidence="11">
    <location>
        <begin position="1"/>
        <end position="22"/>
    </location>
</feature>
<dbReference type="PROSITE" id="PS50157">
    <property type="entry name" value="ZINC_FINGER_C2H2_2"/>
    <property type="match status" value="2"/>
</dbReference>
<dbReference type="GO" id="GO:0000978">
    <property type="term" value="F:RNA polymerase II cis-regulatory region sequence-specific DNA binding"/>
    <property type="evidence" value="ECO:0007669"/>
    <property type="project" value="TreeGrafter"/>
</dbReference>
<name>A0A875S696_EENNA</name>
<feature type="region of interest" description="Disordered" evidence="11">
    <location>
        <begin position="1"/>
        <end position="24"/>
    </location>
</feature>
<evidence type="ECO:0000259" key="12">
    <source>
        <dbReference type="PROSITE" id="PS50157"/>
    </source>
</evidence>
<keyword evidence="4 10" id="KW-0863">Zinc-finger</keyword>
<keyword evidence="6" id="KW-0805">Transcription regulation</keyword>
<keyword evidence="14" id="KW-1185">Reference proteome</keyword>
<feature type="compositionally biased region" description="Basic and acidic residues" evidence="11">
    <location>
        <begin position="378"/>
        <end position="409"/>
    </location>
</feature>
<accession>A0A875S696</accession>
<evidence type="ECO:0000313" key="13">
    <source>
        <dbReference type="EMBL" id="QPG76443.1"/>
    </source>
</evidence>